<proteinExistence type="predicted"/>
<dbReference type="EMBL" id="JABSTQ010011117">
    <property type="protein sequence ID" value="KAG0415060.1"/>
    <property type="molecule type" value="Genomic_DNA"/>
</dbReference>
<evidence type="ECO:0000313" key="2">
    <source>
        <dbReference type="Proteomes" id="UP000805193"/>
    </source>
</evidence>
<comment type="caution">
    <text evidence="1">The sequence shown here is derived from an EMBL/GenBank/DDBJ whole genome shotgun (WGS) entry which is preliminary data.</text>
</comment>
<accession>A0AC60P6K0</accession>
<organism evidence="1 2">
    <name type="scientific">Ixodes persulcatus</name>
    <name type="common">Taiga tick</name>
    <dbReference type="NCBI Taxonomy" id="34615"/>
    <lineage>
        <taxon>Eukaryota</taxon>
        <taxon>Metazoa</taxon>
        <taxon>Ecdysozoa</taxon>
        <taxon>Arthropoda</taxon>
        <taxon>Chelicerata</taxon>
        <taxon>Arachnida</taxon>
        <taxon>Acari</taxon>
        <taxon>Parasitiformes</taxon>
        <taxon>Ixodida</taxon>
        <taxon>Ixodoidea</taxon>
        <taxon>Ixodidae</taxon>
        <taxon>Ixodinae</taxon>
        <taxon>Ixodes</taxon>
    </lineage>
</organism>
<name>A0AC60P6K0_IXOPE</name>
<keyword evidence="2" id="KW-1185">Reference proteome</keyword>
<dbReference type="Proteomes" id="UP000805193">
    <property type="component" value="Unassembled WGS sequence"/>
</dbReference>
<evidence type="ECO:0000313" key="1">
    <source>
        <dbReference type="EMBL" id="KAG0415060.1"/>
    </source>
</evidence>
<gene>
    <name evidence="1" type="ORF">HPB47_007780</name>
</gene>
<sequence>MNEKQADVYMRPYGPPPHFRGTPDEDVEDWMRLYERYSTAMKWDDVQRANNLVFVMEGEARQWFATALREATAANPLDTWTQWQAALRRDFAGEHVQDWAFIQLQERRQQSGETPQQYVAGILQLCARANTTMNDTEKVRCLLRGLRPEMMERVAITNPRTPAEFLQHLQRLTHVGAMARHALLAMPTHPLPGFAATSPFAHTSANGPPPVRENSGPGQEPSDLLHAQGRPHQAPTVESTASILASLQESMRALTAAVERMGQPQRQRFPPRSSRNQTGQAVCFRCNRPGHIMRQCNQPPNPPSEHPQPPRQGNWARKAQDVQLKPCLKQLVGSGWDQTMRHHATSAVTNVRPWALMATPTVVTDIGGPAHRVLGSDQSELAWIPPPELSHLGSERHLCAGGRSDKMLVRERLDGCTEEHTRWSDVEACAAHRKANNNFFVSAFDLLVDLVIFGKFVPYEVDPVVFRIIAHVYESYKGRDKEWESHEQPFVLLSQWSGKVLTKVTASETTDVVEFIADTLKTIKRAMHCKHHIEATYIHCLATDVLRYRLITVDTVDSWK</sequence>
<protein>
    <submittedName>
        <fullName evidence="1">Uncharacterized protein</fullName>
    </submittedName>
</protein>
<reference evidence="1 2" key="1">
    <citation type="journal article" date="2020" name="Cell">
        <title>Large-Scale Comparative Analyses of Tick Genomes Elucidate Their Genetic Diversity and Vector Capacities.</title>
        <authorList>
            <consortium name="Tick Genome and Microbiome Consortium (TIGMIC)"/>
            <person name="Jia N."/>
            <person name="Wang J."/>
            <person name="Shi W."/>
            <person name="Du L."/>
            <person name="Sun Y."/>
            <person name="Zhan W."/>
            <person name="Jiang J.F."/>
            <person name="Wang Q."/>
            <person name="Zhang B."/>
            <person name="Ji P."/>
            <person name="Bell-Sakyi L."/>
            <person name="Cui X.M."/>
            <person name="Yuan T.T."/>
            <person name="Jiang B.G."/>
            <person name="Yang W.F."/>
            <person name="Lam T.T."/>
            <person name="Chang Q.C."/>
            <person name="Ding S.J."/>
            <person name="Wang X.J."/>
            <person name="Zhu J.G."/>
            <person name="Ruan X.D."/>
            <person name="Zhao L."/>
            <person name="Wei J.T."/>
            <person name="Ye R.Z."/>
            <person name="Que T.C."/>
            <person name="Du C.H."/>
            <person name="Zhou Y.H."/>
            <person name="Cheng J.X."/>
            <person name="Dai P.F."/>
            <person name="Guo W.B."/>
            <person name="Han X.H."/>
            <person name="Huang E.J."/>
            <person name="Li L.F."/>
            <person name="Wei W."/>
            <person name="Gao Y.C."/>
            <person name="Liu J.Z."/>
            <person name="Shao H.Z."/>
            <person name="Wang X."/>
            <person name="Wang C.C."/>
            <person name="Yang T.C."/>
            <person name="Huo Q.B."/>
            <person name="Li W."/>
            <person name="Chen H.Y."/>
            <person name="Chen S.E."/>
            <person name="Zhou L.G."/>
            <person name="Ni X.B."/>
            <person name="Tian J.H."/>
            <person name="Sheng Y."/>
            <person name="Liu T."/>
            <person name="Pan Y.S."/>
            <person name="Xia L.Y."/>
            <person name="Li J."/>
            <person name="Zhao F."/>
            <person name="Cao W.C."/>
        </authorList>
    </citation>
    <scope>NUCLEOTIDE SEQUENCE [LARGE SCALE GENOMIC DNA]</scope>
    <source>
        <strain evidence="1">Iper-2018</strain>
    </source>
</reference>